<comment type="similarity">
    <text evidence="1 7">Belongs to the cytochrome P450 family.</text>
</comment>
<protein>
    <submittedName>
        <fullName evidence="8">Putative cytochrome P450</fullName>
    </submittedName>
</protein>
<dbReference type="GO" id="GO:0008395">
    <property type="term" value="F:steroid hydroxylase activity"/>
    <property type="evidence" value="ECO:0007669"/>
    <property type="project" value="TreeGrafter"/>
</dbReference>
<keyword evidence="6 7" id="KW-0503">Monooxygenase</keyword>
<keyword evidence="3 7" id="KW-0479">Metal-binding</keyword>
<dbReference type="InterPro" id="IPR036396">
    <property type="entry name" value="Cyt_P450_sf"/>
</dbReference>
<evidence type="ECO:0000256" key="3">
    <source>
        <dbReference type="ARBA" id="ARBA00022723"/>
    </source>
</evidence>
<reference evidence="8 9" key="1">
    <citation type="submission" date="2020-03" db="EMBL/GenBank/DDBJ databases">
        <title>Whole genome shotgun sequence of Phytohabitans suffuscus NBRC 105367.</title>
        <authorList>
            <person name="Komaki H."/>
            <person name="Tamura T."/>
        </authorList>
    </citation>
    <scope>NUCLEOTIDE SEQUENCE [LARGE SCALE GENOMIC DNA]</scope>
    <source>
        <strain evidence="8 9">NBRC 105367</strain>
    </source>
</reference>
<dbReference type="KEGG" id="psuu:Psuf_065450"/>
<dbReference type="Gene3D" id="1.10.630.10">
    <property type="entry name" value="Cytochrome P450"/>
    <property type="match status" value="1"/>
</dbReference>
<evidence type="ECO:0000313" key="9">
    <source>
        <dbReference type="Proteomes" id="UP000503011"/>
    </source>
</evidence>
<dbReference type="PANTHER" id="PTHR46696:SF4">
    <property type="entry name" value="BIOTIN BIOSYNTHESIS CYTOCHROME P450"/>
    <property type="match status" value="1"/>
</dbReference>
<dbReference type="GO" id="GO:0006707">
    <property type="term" value="P:cholesterol catabolic process"/>
    <property type="evidence" value="ECO:0007669"/>
    <property type="project" value="TreeGrafter"/>
</dbReference>
<dbReference type="Proteomes" id="UP000503011">
    <property type="component" value="Chromosome"/>
</dbReference>
<dbReference type="PANTHER" id="PTHR46696">
    <property type="entry name" value="P450, PUTATIVE (EUROFUNG)-RELATED"/>
    <property type="match status" value="1"/>
</dbReference>
<dbReference type="GO" id="GO:0005506">
    <property type="term" value="F:iron ion binding"/>
    <property type="evidence" value="ECO:0007669"/>
    <property type="project" value="InterPro"/>
</dbReference>
<evidence type="ECO:0000313" key="8">
    <source>
        <dbReference type="EMBL" id="BCB89232.1"/>
    </source>
</evidence>
<evidence type="ECO:0000256" key="5">
    <source>
        <dbReference type="ARBA" id="ARBA00023004"/>
    </source>
</evidence>
<dbReference type="GO" id="GO:0020037">
    <property type="term" value="F:heme binding"/>
    <property type="evidence" value="ECO:0007669"/>
    <property type="project" value="InterPro"/>
</dbReference>
<dbReference type="FunFam" id="1.10.630.10:FF:000018">
    <property type="entry name" value="Cytochrome P450 monooxygenase"/>
    <property type="match status" value="1"/>
</dbReference>
<keyword evidence="2 7" id="KW-0349">Heme</keyword>
<evidence type="ECO:0000256" key="7">
    <source>
        <dbReference type="RuleBase" id="RU000461"/>
    </source>
</evidence>
<proteinExistence type="inferred from homology"/>
<keyword evidence="4 7" id="KW-0560">Oxidoreductase</keyword>
<organism evidence="8 9">
    <name type="scientific">Phytohabitans suffuscus</name>
    <dbReference type="NCBI Taxonomy" id="624315"/>
    <lineage>
        <taxon>Bacteria</taxon>
        <taxon>Bacillati</taxon>
        <taxon>Actinomycetota</taxon>
        <taxon>Actinomycetes</taxon>
        <taxon>Micromonosporales</taxon>
        <taxon>Micromonosporaceae</taxon>
    </lineage>
</organism>
<sequence length="418" mass="47145">MRTDHPDHQDGRAPAERPVDYDPFSYEVQEDPYPIYAWMREYAPVYRNAERDFYAVSRYADVAAVLRDPARFTNRNGISLEPSLWGPQAYKNVFFLALDPPDHATMRSLVAKDFTPRHVGQRTERIRELTRRRLDPLLEAGDSFDFAADFAAAVPNDVVCEMLGIPEADWDTIRTDTDLLTKRENASDERSPDTLAAAFRLATYYVHLVADIRKHPSDNLTSILCQANVKGVKLSDSEIVAFIFLIVSGGNESTGKLIGNAWYHGWRLPEVQRAGLGGRFGDWVNETLRFDNSSQMTSRTSTEDTVLHDTLVPAGSRVVVLHAAANRDHRVFDDPETFDIDRDTRKMLSFGAGPHHCLGGALAKVEMEVVMEEVAKDVESYEIDAANAKRVHSAHQRGFQSLPTTVKRHRRSVRPSFV</sequence>
<dbReference type="InterPro" id="IPR017972">
    <property type="entry name" value="Cyt_P450_CS"/>
</dbReference>
<accession>A0A6F8YSZ7</accession>
<gene>
    <name evidence="8" type="ORF">Psuf_065450</name>
</gene>
<dbReference type="EMBL" id="AP022871">
    <property type="protein sequence ID" value="BCB89232.1"/>
    <property type="molecule type" value="Genomic_DNA"/>
</dbReference>
<dbReference type="AlphaFoldDB" id="A0A6F8YSZ7"/>
<name>A0A6F8YSZ7_9ACTN</name>
<evidence type="ECO:0000256" key="1">
    <source>
        <dbReference type="ARBA" id="ARBA00010617"/>
    </source>
</evidence>
<dbReference type="RefSeq" id="WP_173161087.1">
    <property type="nucleotide sequence ID" value="NZ_AP022871.1"/>
</dbReference>
<keyword evidence="5 7" id="KW-0408">Iron</keyword>
<dbReference type="PROSITE" id="PS00086">
    <property type="entry name" value="CYTOCHROME_P450"/>
    <property type="match status" value="1"/>
</dbReference>
<dbReference type="InterPro" id="IPR001128">
    <property type="entry name" value="Cyt_P450"/>
</dbReference>
<evidence type="ECO:0000256" key="6">
    <source>
        <dbReference type="ARBA" id="ARBA00023033"/>
    </source>
</evidence>
<evidence type="ECO:0000256" key="4">
    <source>
        <dbReference type="ARBA" id="ARBA00023002"/>
    </source>
</evidence>
<dbReference type="SUPFAM" id="SSF48264">
    <property type="entry name" value="Cytochrome P450"/>
    <property type="match status" value="1"/>
</dbReference>
<reference evidence="8 9" key="2">
    <citation type="submission" date="2020-03" db="EMBL/GenBank/DDBJ databases">
        <authorList>
            <person name="Ichikawa N."/>
            <person name="Kimura A."/>
            <person name="Kitahashi Y."/>
            <person name="Uohara A."/>
        </authorList>
    </citation>
    <scope>NUCLEOTIDE SEQUENCE [LARGE SCALE GENOMIC DNA]</scope>
    <source>
        <strain evidence="8 9">NBRC 105367</strain>
    </source>
</reference>
<evidence type="ECO:0000256" key="2">
    <source>
        <dbReference type="ARBA" id="ARBA00022617"/>
    </source>
</evidence>
<dbReference type="GO" id="GO:0017000">
    <property type="term" value="P:antibiotic biosynthetic process"/>
    <property type="evidence" value="ECO:0007669"/>
    <property type="project" value="UniProtKB-ARBA"/>
</dbReference>
<keyword evidence="9" id="KW-1185">Reference proteome</keyword>
<dbReference type="PRINTS" id="PR00359">
    <property type="entry name" value="BP450"/>
</dbReference>
<dbReference type="InterPro" id="IPR002397">
    <property type="entry name" value="Cyt_P450_B"/>
</dbReference>
<dbReference type="Pfam" id="PF00067">
    <property type="entry name" value="p450"/>
    <property type="match status" value="1"/>
</dbReference>
<dbReference type="GO" id="GO:0036199">
    <property type="term" value="F:cholest-4-en-3-one 26-monooxygenase activity"/>
    <property type="evidence" value="ECO:0007669"/>
    <property type="project" value="TreeGrafter"/>
</dbReference>